<dbReference type="InterPro" id="IPR050490">
    <property type="entry name" value="Bact_solute-bd_prot1"/>
</dbReference>
<keyword evidence="1" id="KW-1003">Cell membrane</keyword>
<accession>A0A1T2XKW8</accession>
<gene>
    <name evidence="7" type="ORF">BVG16_07275</name>
</gene>
<evidence type="ECO:0000256" key="4">
    <source>
        <dbReference type="ARBA" id="ARBA00023139"/>
    </source>
</evidence>
<organism evidence="7 8">
    <name type="scientific">Paenibacillus selenitireducens</name>
    <dbReference type="NCBI Taxonomy" id="1324314"/>
    <lineage>
        <taxon>Bacteria</taxon>
        <taxon>Bacillati</taxon>
        <taxon>Bacillota</taxon>
        <taxon>Bacilli</taxon>
        <taxon>Bacillales</taxon>
        <taxon>Paenibacillaceae</taxon>
        <taxon>Paenibacillus</taxon>
    </lineage>
</organism>
<dbReference type="OrthoDB" id="2495637at2"/>
<evidence type="ECO:0000256" key="3">
    <source>
        <dbReference type="ARBA" id="ARBA00023136"/>
    </source>
</evidence>
<dbReference type="PANTHER" id="PTHR43649:SF33">
    <property type="entry name" value="POLYGALACTURONAN_RHAMNOGALACTURONAN-BINDING PROTEIN YTCQ"/>
    <property type="match status" value="1"/>
</dbReference>
<dbReference type="PROSITE" id="PS51257">
    <property type="entry name" value="PROKAR_LIPOPROTEIN"/>
    <property type="match status" value="1"/>
</dbReference>
<dbReference type="InterPro" id="IPR006059">
    <property type="entry name" value="SBP"/>
</dbReference>
<keyword evidence="2 6" id="KW-0732">Signal</keyword>
<dbReference type="PANTHER" id="PTHR43649">
    <property type="entry name" value="ARABINOSE-BINDING PROTEIN-RELATED"/>
    <property type="match status" value="1"/>
</dbReference>
<dbReference type="SUPFAM" id="SSF53850">
    <property type="entry name" value="Periplasmic binding protein-like II"/>
    <property type="match status" value="1"/>
</dbReference>
<feature type="signal peptide" evidence="6">
    <location>
        <begin position="1"/>
        <end position="31"/>
    </location>
</feature>
<sequence>MKKIWFKGVSILIASTLVLGMLAGCTTKENAENGGKEGTSTDKTVKLKVLHNWNGSSGTDVDMTPIAEVIKEKTGVTVEWEYTTGSEVEKVNAIFATQDLPDIYTGPAWGGELDGMIKAAKEDQLVDISDKLDKYPNLAKSIAKENVPPALYEKAIDAYGGKKYLLLQNQPATDKDGTDWLYGFYVRKDIAEQIGVDPQSIVTKEDFYNFLKKIKDANLQANGQPVIPFGGFSNGWAVGIGNTMFYGGAGYMDKGDGTLENSFFTKEYDDYTLYYRKLIAEGLLDNESFTQTDPIAKEKVSQGRVAVLAAHFPAIYDASKEYVKSHPGSDYIPIGPLERGGVDPSRPVDLGIQGNNVTAITKACKDVDAALRLLDFLASDEGFLLVRYGVQGTHWDMVDGKPTPKQEWFDKFAADTSSTLTVRKSVGINIGFESMTGRDRLNSVGAGDFWLDKERVQAMESARKILRPNGVNIVTGYNPGDVIMKSEQWEMLKPSMDKMGDVWKEAIFAKSDDAALKLMNDFRNQMKKTGYDEAMKYTNDQLKGKDVVTIQMPN</sequence>
<feature type="chain" id="PRO_5012797890" evidence="6">
    <location>
        <begin position="32"/>
        <end position="554"/>
    </location>
</feature>
<dbReference type="Gene3D" id="3.40.190.10">
    <property type="entry name" value="Periplasmic binding protein-like II"/>
    <property type="match status" value="2"/>
</dbReference>
<keyword evidence="4" id="KW-0564">Palmitate</keyword>
<dbReference type="Proteomes" id="UP000190188">
    <property type="component" value="Unassembled WGS sequence"/>
</dbReference>
<proteinExistence type="predicted"/>
<keyword evidence="8" id="KW-1185">Reference proteome</keyword>
<evidence type="ECO:0000256" key="6">
    <source>
        <dbReference type="SAM" id="SignalP"/>
    </source>
</evidence>
<evidence type="ECO:0000256" key="1">
    <source>
        <dbReference type="ARBA" id="ARBA00022475"/>
    </source>
</evidence>
<dbReference type="Pfam" id="PF01547">
    <property type="entry name" value="SBP_bac_1"/>
    <property type="match status" value="1"/>
</dbReference>
<evidence type="ECO:0000313" key="8">
    <source>
        <dbReference type="Proteomes" id="UP000190188"/>
    </source>
</evidence>
<comment type="caution">
    <text evidence="7">The sequence shown here is derived from an EMBL/GenBank/DDBJ whole genome shotgun (WGS) entry which is preliminary data.</text>
</comment>
<keyword evidence="3" id="KW-0472">Membrane</keyword>
<protein>
    <submittedName>
        <fullName evidence="7">ABC transporter substrate-binding protein</fullName>
    </submittedName>
</protein>
<reference evidence="7 8" key="1">
    <citation type="submission" date="2017-01" db="EMBL/GenBank/DDBJ databases">
        <title>Genome analysis of Paenibacillus selenitrireducens ES3-24.</title>
        <authorList>
            <person name="Xu D."/>
            <person name="Yao R."/>
            <person name="Zheng S."/>
        </authorList>
    </citation>
    <scope>NUCLEOTIDE SEQUENCE [LARGE SCALE GENOMIC DNA]</scope>
    <source>
        <strain evidence="7 8">ES3-24</strain>
    </source>
</reference>
<dbReference type="STRING" id="1324314.BVG16_07275"/>
<name>A0A1T2XKW8_9BACL</name>
<dbReference type="EMBL" id="MSZX01000002">
    <property type="protein sequence ID" value="OPA80520.1"/>
    <property type="molecule type" value="Genomic_DNA"/>
</dbReference>
<evidence type="ECO:0000313" key="7">
    <source>
        <dbReference type="EMBL" id="OPA80520.1"/>
    </source>
</evidence>
<dbReference type="RefSeq" id="WP_078497865.1">
    <property type="nucleotide sequence ID" value="NZ_MSZX01000002.1"/>
</dbReference>
<keyword evidence="5" id="KW-0449">Lipoprotein</keyword>
<evidence type="ECO:0000256" key="2">
    <source>
        <dbReference type="ARBA" id="ARBA00022729"/>
    </source>
</evidence>
<evidence type="ECO:0000256" key="5">
    <source>
        <dbReference type="ARBA" id="ARBA00023288"/>
    </source>
</evidence>
<dbReference type="AlphaFoldDB" id="A0A1T2XKW8"/>